<evidence type="ECO:0000313" key="3">
    <source>
        <dbReference type="EMBL" id="QQB14337.1"/>
    </source>
</evidence>
<reference evidence="3 4" key="1">
    <citation type="submission" date="2020-12" db="EMBL/GenBank/DDBJ databases">
        <title>FDA dAtabase for Regulatory Grade micrObial Sequences (FDA-ARGOS): Supporting development and validation of Infectious Disease Dx tests.</title>
        <authorList>
            <person name="Sproer C."/>
            <person name="Gronow S."/>
            <person name="Severitt S."/>
            <person name="Schroder I."/>
            <person name="Tallon L."/>
            <person name="Sadzewicz L."/>
            <person name="Zhao X."/>
            <person name="Boylan J."/>
            <person name="Ott S."/>
            <person name="Bowen H."/>
            <person name="Vavikolanu K."/>
            <person name="Mehta A."/>
            <person name="Aluvathingal J."/>
            <person name="Nadendla S."/>
            <person name="Lowell S."/>
            <person name="Myers T."/>
            <person name="Yan Y."/>
            <person name="Sichtig H."/>
        </authorList>
    </citation>
    <scope>NUCLEOTIDE SEQUENCE [LARGE SCALE GENOMIC DNA]</scope>
    <source>
        <strain evidence="3 4">FDAARGOS_990</strain>
    </source>
</reference>
<protein>
    <submittedName>
        <fullName evidence="3">DUF1269 domain-containing protein</fullName>
    </submittedName>
</protein>
<keyword evidence="2" id="KW-0812">Transmembrane</keyword>
<dbReference type="RefSeq" id="WP_198499408.1">
    <property type="nucleotide sequence ID" value="NZ_CP065989.1"/>
</dbReference>
<dbReference type="EMBL" id="CP065989">
    <property type="protein sequence ID" value="QQB14337.1"/>
    <property type="molecule type" value="Genomic_DNA"/>
</dbReference>
<accession>A0A7T3ZZ91</accession>
<feature type="region of interest" description="Disordered" evidence="1">
    <location>
        <begin position="175"/>
        <end position="197"/>
    </location>
</feature>
<organism evidence="3 4">
    <name type="scientific">Brevibacterium casei</name>
    <dbReference type="NCBI Taxonomy" id="33889"/>
    <lineage>
        <taxon>Bacteria</taxon>
        <taxon>Bacillati</taxon>
        <taxon>Actinomycetota</taxon>
        <taxon>Actinomycetes</taxon>
        <taxon>Micrococcales</taxon>
        <taxon>Brevibacteriaceae</taxon>
        <taxon>Brevibacterium</taxon>
    </lineage>
</organism>
<dbReference type="Proteomes" id="UP000595374">
    <property type="component" value="Chromosome"/>
</dbReference>
<keyword evidence="2" id="KW-0472">Membrane</keyword>
<sequence length="197" mass="20670">MSETNIILLTWDNSGSAYEAFSKFRDLDSEALSIVASAVVERNDKGQLRVTDGQDNDLGLSTLGGGGIGALIGVLGGPLGMLLGFAAGALIGSTVDAERSFDAEDALSVFSAALPAGKTGVIAEVVESDPTVLDDFAKSTGATLLRRPEDEVLDEVAAAEDAAYAAAEAARQKVKEEKKAERKEKRQERIDKIKAKL</sequence>
<feature type="transmembrane region" description="Helical" evidence="2">
    <location>
        <begin position="68"/>
        <end position="91"/>
    </location>
</feature>
<evidence type="ECO:0000313" key="4">
    <source>
        <dbReference type="Proteomes" id="UP000595374"/>
    </source>
</evidence>
<dbReference type="AlphaFoldDB" id="A0A7T3ZZ91"/>
<evidence type="ECO:0000256" key="2">
    <source>
        <dbReference type="SAM" id="Phobius"/>
    </source>
</evidence>
<proteinExistence type="predicted"/>
<gene>
    <name evidence="3" type="ORF">I6H47_16625</name>
</gene>
<evidence type="ECO:0000256" key="1">
    <source>
        <dbReference type="SAM" id="MobiDB-lite"/>
    </source>
</evidence>
<keyword evidence="2" id="KW-1133">Transmembrane helix</keyword>
<name>A0A7T3ZZ91_9MICO</name>